<gene>
    <name evidence="1" type="ORF">H5410_022460</name>
</gene>
<dbReference type="AlphaFoldDB" id="A0A9J5ZE20"/>
<keyword evidence="2" id="KW-1185">Reference proteome</keyword>
<accession>A0A9J5ZE20</accession>
<evidence type="ECO:0008006" key="3">
    <source>
        <dbReference type="Google" id="ProtNLM"/>
    </source>
</evidence>
<dbReference type="OrthoDB" id="2019812at2759"/>
<dbReference type="Proteomes" id="UP000824120">
    <property type="component" value="Chromosome 4"/>
</dbReference>
<evidence type="ECO:0000313" key="1">
    <source>
        <dbReference type="EMBL" id="KAG5611179.1"/>
    </source>
</evidence>
<organism evidence="1 2">
    <name type="scientific">Solanum commersonii</name>
    <name type="common">Commerson's wild potato</name>
    <name type="synonym">Commerson's nightshade</name>
    <dbReference type="NCBI Taxonomy" id="4109"/>
    <lineage>
        <taxon>Eukaryota</taxon>
        <taxon>Viridiplantae</taxon>
        <taxon>Streptophyta</taxon>
        <taxon>Embryophyta</taxon>
        <taxon>Tracheophyta</taxon>
        <taxon>Spermatophyta</taxon>
        <taxon>Magnoliopsida</taxon>
        <taxon>eudicotyledons</taxon>
        <taxon>Gunneridae</taxon>
        <taxon>Pentapetalae</taxon>
        <taxon>asterids</taxon>
        <taxon>lamiids</taxon>
        <taxon>Solanales</taxon>
        <taxon>Solanaceae</taxon>
        <taxon>Solanoideae</taxon>
        <taxon>Solaneae</taxon>
        <taxon>Solanum</taxon>
    </lineage>
</organism>
<reference evidence="1 2" key="1">
    <citation type="submission" date="2020-09" db="EMBL/GenBank/DDBJ databases">
        <title>De no assembly of potato wild relative species, Solanum commersonii.</title>
        <authorList>
            <person name="Cho K."/>
        </authorList>
    </citation>
    <scope>NUCLEOTIDE SEQUENCE [LARGE SCALE GENOMIC DNA]</scope>
    <source>
        <strain evidence="1">LZ3.2</strain>
        <tissue evidence="1">Leaf</tissue>
    </source>
</reference>
<comment type="caution">
    <text evidence="1">The sequence shown here is derived from an EMBL/GenBank/DDBJ whole genome shotgun (WGS) entry which is preliminary data.</text>
</comment>
<sequence>MEISGTSRSVFHGGQDEGIEVKMILACEEEKCSCPSEVIELGGTPTIGDCAMILRAAVRAPMPSAFLKILQTTHSLGYVFGSRLYDEIIILCLDLGELDAAIAIVADLETSGIKVPDETLDR</sequence>
<protein>
    <recommendedName>
        <fullName evidence="3">Pentatricopeptide repeat-containing protein</fullName>
    </recommendedName>
</protein>
<name>A0A9J5ZE20_SOLCO</name>
<proteinExistence type="predicted"/>
<evidence type="ECO:0000313" key="2">
    <source>
        <dbReference type="Proteomes" id="UP000824120"/>
    </source>
</evidence>
<dbReference type="EMBL" id="JACXVP010000004">
    <property type="protein sequence ID" value="KAG5611179.1"/>
    <property type="molecule type" value="Genomic_DNA"/>
</dbReference>
<feature type="non-terminal residue" evidence="1">
    <location>
        <position position="1"/>
    </location>
</feature>